<evidence type="ECO:0000259" key="3">
    <source>
        <dbReference type="Pfam" id="PF00195"/>
    </source>
</evidence>
<keyword evidence="2" id="KW-0808">Transferase</keyword>
<gene>
    <name evidence="5" type="ORF">AB0887_23540</name>
</gene>
<organism evidence="5 6">
    <name type="scientific">Streptomyces huasconensis</name>
    <dbReference type="NCBI Taxonomy" id="1854574"/>
    <lineage>
        <taxon>Bacteria</taxon>
        <taxon>Bacillati</taxon>
        <taxon>Actinomycetota</taxon>
        <taxon>Actinomycetes</taxon>
        <taxon>Kitasatosporales</taxon>
        <taxon>Streptomycetaceae</taxon>
        <taxon>Streptomyces</taxon>
    </lineage>
</organism>
<dbReference type="Proteomes" id="UP001553843">
    <property type="component" value="Unassembled WGS sequence"/>
</dbReference>
<protein>
    <submittedName>
        <fullName evidence="5">PhlD</fullName>
    </submittedName>
</protein>
<dbReference type="SUPFAM" id="SSF53901">
    <property type="entry name" value="Thiolase-like"/>
    <property type="match status" value="2"/>
</dbReference>
<evidence type="ECO:0000259" key="4">
    <source>
        <dbReference type="Pfam" id="PF02797"/>
    </source>
</evidence>
<reference evidence="5 6" key="1">
    <citation type="submission" date="2024-06" db="EMBL/GenBank/DDBJ databases">
        <title>The Natural Products Discovery Center: Release of the First 8490 Sequenced Strains for Exploring Actinobacteria Biosynthetic Diversity.</title>
        <authorList>
            <person name="Kalkreuter E."/>
            <person name="Kautsar S.A."/>
            <person name="Yang D."/>
            <person name="Bader C.D."/>
            <person name="Teijaro C.N."/>
            <person name="Fluegel L."/>
            <person name="Davis C.M."/>
            <person name="Simpson J.R."/>
            <person name="Lauterbach L."/>
            <person name="Steele A.D."/>
            <person name="Gui C."/>
            <person name="Meng S."/>
            <person name="Li G."/>
            <person name="Viehrig K."/>
            <person name="Ye F."/>
            <person name="Su P."/>
            <person name="Kiefer A.F."/>
            <person name="Nichols A."/>
            <person name="Cepeda A.J."/>
            <person name="Yan W."/>
            <person name="Fan B."/>
            <person name="Jiang Y."/>
            <person name="Adhikari A."/>
            <person name="Zheng C.-J."/>
            <person name="Schuster L."/>
            <person name="Cowan T.M."/>
            <person name="Smanski M.J."/>
            <person name="Chevrette M.G."/>
            <person name="De Carvalho L.P.S."/>
            <person name="Shen B."/>
        </authorList>
    </citation>
    <scope>NUCLEOTIDE SEQUENCE [LARGE SCALE GENOMIC DNA]</scope>
    <source>
        <strain evidence="5 6">NPDC047833</strain>
    </source>
</reference>
<proteinExistence type="inferred from homology"/>
<evidence type="ECO:0000313" key="5">
    <source>
        <dbReference type="EMBL" id="MEW2364905.1"/>
    </source>
</evidence>
<sequence length="346" mass="36478">MPAYVSAPRTVLGAHKVTTDEIADDIRVHHRDHPRLNAILRVVNNCGVNTRHFTRPLAAPTVSGSADVRERTQAAFDDAVDMSEQAAQEALRAAGLTPDDIDAIVTTHATGWAVPNLDVHLVDRLGLRPTVRRVALTTVACAGGVQSLIRAADLVIARPDDRVLVVAAEVLSTSYNHAVDTIESMIYKALFADAAAAAVVTSAPSGPGLAIADTFEYTLPGSLAHYRGRLDPLGMHFDSTKQAPSAVVSALTPLTDWLGERTVDFAIIHPGSPRIISSTADALGLAQSEARHSVDTLAEEGNMGGVSVFRVLERTHTAPPADGANGVAVAFGPGFITAALRGHWHS</sequence>
<comment type="caution">
    <text evidence="5">The sequence shown here is derived from an EMBL/GenBank/DDBJ whole genome shotgun (WGS) entry which is preliminary data.</text>
</comment>
<dbReference type="Pfam" id="PF00195">
    <property type="entry name" value="Chal_sti_synt_N"/>
    <property type="match status" value="1"/>
</dbReference>
<dbReference type="PANTHER" id="PTHR11877">
    <property type="entry name" value="HYDROXYMETHYLGLUTARYL-COA SYNTHASE"/>
    <property type="match status" value="1"/>
</dbReference>
<dbReference type="InterPro" id="IPR011141">
    <property type="entry name" value="Polyketide_synthase_type-III"/>
</dbReference>
<comment type="similarity">
    <text evidence="1">Belongs to the thiolase-like superfamily. Chalcone/stilbene synthases family.</text>
</comment>
<evidence type="ECO:0000256" key="1">
    <source>
        <dbReference type="ARBA" id="ARBA00005531"/>
    </source>
</evidence>
<name>A0ABV3LZM2_9ACTN</name>
<dbReference type="PIRSF" id="PIRSF000451">
    <property type="entry name" value="PKS_III"/>
    <property type="match status" value="1"/>
</dbReference>
<dbReference type="InterPro" id="IPR016039">
    <property type="entry name" value="Thiolase-like"/>
</dbReference>
<dbReference type="InterPro" id="IPR001099">
    <property type="entry name" value="Chalcone/stilbene_synt_N"/>
</dbReference>
<accession>A0ABV3LZM2</accession>
<dbReference type="PANTHER" id="PTHR11877:SF46">
    <property type="entry name" value="TYPE III POLYKETIDE SYNTHASE A"/>
    <property type="match status" value="1"/>
</dbReference>
<feature type="domain" description="Chalcone/stilbene synthase N-terminal" evidence="3">
    <location>
        <begin position="63"/>
        <end position="204"/>
    </location>
</feature>
<feature type="domain" description="Chalcone/stilbene synthase C-terminal" evidence="4">
    <location>
        <begin position="218"/>
        <end position="336"/>
    </location>
</feature>
<dbReference type="InterPro" id="IPR012328">
    <property type="entry name" value="Chalcone/stilbene_synt_C"/>
</dbReference>
<dbReference type="Pfam" id="PF02797">
    <property type="entry name" value="Chal_sti_synt_C"/>
    <property type="match status" value="1"/>
</dbReference>
<dbReference type="Gene3D" id="3.40.47.10">
    <property type="match status" value="2"/>
</dbReference>
<evidence type="ECO:0000256" key="2">
    <source>
        <dbReference type="ARBA" id="ARBA00022679"/>
    </source>
</evidence>
<dbReference type="RefSeq" id="WP_359781908.1">
    <property type="nucleotide sequence ID" value="NZ_JBEYRR010000010.1"/>
</dbReference>
<dbReference type="EMBL" id="JBEYRS010000010">
    <property type="protein sequence ID" value="MEW2364905.1"/>
    <property type="molecule type" value="Genomic_DNA"/>
</dbReference>
<evidence type="ECO:0000313" key="6">
    <source>
        <dbReference type="Proteomes" id="UP001553843"/>
    </source>
</evidence>
<keyword evidence="6" id="KW-1185">Reference proteome</keyword>